<dbReference type="PANTHER" id="PTHR43592">
    <property type="entry name" value="CAAX AMINO TERMINAL PROTEASE"/>
    <property type="match status" value="1"/>
</dbReference>
<dbReference type="InterPro" id="IPR003675">
    <property type="entry name" value="Rce1/LyrA-like_dom"/>
</dbReference>
<keyword evidence="4" id="KW-1185">Reference proteome</keyword>
<dbReference type="GO" id="GO:0006508">
    <property type="term" value="P:proteolysis"/>
    <property type="evidence" value="ECO:0007669"/>
    <property type="project" value="UniProtKB-KW"/>
</dbReference>
<feature type="domain" description="CAAX prenyl protease 2/Lysostaphin resistance protein A-like" evidence="2">
    <location>
        <begin position="130"/>
        <end position="217"/>
    </location>
</feature>
<dbReference type="PANTHER" id="PTHR43592:SF15">
    <property type="entry name" value="CAAX AMINO TERMINAL PROTEASE FAMILY PROTEIN"/>
    <property type="match status" value="1"/>
</dbReference>
<feature type="transmembrane region" description="Helical" evidence="1">
    <location>
        <begin position="160"/>
        <end position="179"/>
    </location>
</feature>
<organism evidence="3 4">
    <name type="scientific">Psychrosphaera haliotis</name>
    <dbReference type="NCBI Taxonomy" id="555083"/>
    <lineage>
        <taxon>Bacteria</taxon>
        <taxon>Pseudomonadati</taxon>
        <taxon>Pseudomonadota</taxon>
        <taxon>Gammaproteobacteria</taxon>
        <taxon>Alteromonadales</taxon>
        <taxon>Pseudoalteromonadaceae</taxon>
        <taxon>Psychrosphaera</taxon>
    </lineage>
</organism>
<dbReference type="RefSeq" id="WP_155693821.1">
    <property type="nucleotide sequence ID" value="NZ_WOCD01000001.1"/>
</dbReference>
<dbReference type="Pfam" id="PF02517">
    <property type="entry name" value="Rce1-like"/>
    <property type="match status" value="1"/>
</dbReference>
<evidence type="ECO:0000259" key="2">
    <source>
        <dbReference type="Pfam" id="PF02517"/>
    </source>
</evidence>
<accession>A0A6N8F4Z8</accession>
<name>A0A6N8F4Z8_9GAMM</name>
<proteinExistence type="predicted"/>
<evidence type="ECO:0000313" key="3">
    <source>
        <dbReference type="EMBL" id="MUH71258.1"/>
    </source>
</evidence>
<evidence type="ECO:0000313" key="4">
    <source>
        <dbReference type="Proteomes" id="UP000439994"/>
    </source>
</evidence>
<keyword evidence="3" id="KW-0378">Hydrolase</keyword>
<feature type="transmembrane region" description="Helical" evidence="1">
    <location>
        <begin position="78"/>
        <end position="96"/>
    </location>
</feature>
<feature type="transmembrane region" description="Helical" evidence="1">
    <location>
        <begin position="131"/>
        <end position="148"/>
    </location>
</feature>
<keyword evidence="1" id="KW-0472">Membrane</keyword>
<evidence type="ECO:0000256" key="1">
    <source>
        <dbReference type="SAM" id="Phobius"/>
    </source>
</evidence>
<sequence>MEYLLWAYFLLYPVYIYFTSQADKRLVLSNPKKRIGLYVSTIVMLWLPVLLLMLVIFQSGAGSRLDLNDIGFVFKWDWVNQLGFLLVLLLAGYFYYSLQQLKKKDEEQQTLKTQMAYIQWFLPANLKEYRWFMYGVSISAGICEEILFRGYLMHALGDDLPTYGAVIISSILFGLPHIYQGPIHVIRTAVLGLIIALIYLATGSLLVPVLLHIVVDMYGGAMAYLVFGAHLKPSCSENSN</sequence>
<dbReference type="OrthoDB" id="118729at2"/>
<keyword evidence="1" id="KW-1133">Transmembrane helix</keyword>
<feature type="transmembrane region" description="Helical" evidence="1">
    <location>
        <begin position="35"/>
        <end position="58"/>
    </location>
</feature>
<keyword evidence="3" id="KW-0645">Protease</keyword>
<dbReference type="EMBL" id="WOCD01000001">
    <property type="protein sequence ID" value="MUH71258.1"/>
    <property type="molecule type" value="Genomic_DNA"/>
</dbReference>
<dbReference type="GO" id="GO:0004175">
    <property type="term" value="F:endopeptidase activity"/>
    <property type="evidence" value="ECO:0007669"/>
    <property type="project" value="UniProtKB-ARBA"/>
</dbReference>
<dbReference type="GO" id="GO:0008237">
    <property type="term" value="F:metallopeptidase activity"/>
    <property type="evidence" value="ECO:0007669"/>
    <property type="project" value="UniProtKB-KW"/>
</dbReference>
<dbReference type="AlphaFoldDB" id="A0A6N8F4Z8"/>
<feature type="transmembrane region" description="Helical" evidence="1">
    <location>
        <begin position="191"/>
        <end position="215"/>
    </location>
</feature>
<keyword evidence="3" id="KW-0482">Metalloprotease</keyword>
<feature type="transmembrane region" description="Helical" evidence="1">
    <location>
        <begin position="6"/>
        <end position="23"/>
    </location>
</feature>
<dbReference type="Proteomes" id="UP000439994">
    <property type="component" value="Unassembled WGS sequence"/>
</dbReference>
<gene>
    <name evidence="3" type="ORF">GNP35_01360</name>
</gene>
<dbReference type="GO" id="GO:0080120">
    <property type="term" value="P:CAAX-box protein maturation"/>
    <property type="evidence" value="ECO:0007669"/>
    <property type="project" value="UniProtKB-ARBA"/>
</dbReference>
<protein>
    <submittedName>
        <fullName evidence="3">CPBP family intramembrane metalloprotease</fullName>
    </submittedName>
</protein>
<keyword evidence="1" id="KW-0812">Transmembrane</keyword>
<reference evidence="3 4" key="1">
    <citation type="submission" date="2019-11" db="EMBL/GenBank/DDBJ databases">
        <title>P. haliotis isolates from Z. marina roots.</title>
        <authorList>
            <person name="Cohen M."/>
            <person name="Jospin G."/>
            <person name="Eisen J.A."/>
            <person name="Coil D.A."/>
        </authorList>
    </citation>
    <scope>NUCLEOTIDE SEQUENCE [LARGE SCALE GENOMIC DNA]</scope>
    <source>
        <strain evidence="3 4">UCD-MCMsp1aY</strain>
    </source>
</reference>
<comment type="caution">
    <text evidence="3">The sequence shown here is derived from an EMBL/GenBank/DDBJ whole genome shotgun (WGS) entry which is preliminary data.</text>
</comment>